<accession>A0A0H4TH57</accession>
<dbReference type="GeneID" id="26630649"/>
<dbReference type="EMBL" id="KT184694">
    <property type="protein sequence ID" value="AKQ07613.1"/>
    <property type="molecule type" value="Genomic_DNA"/>
</dbReference>
<sequence length="98" mass="11117">MTDLDRVYALLDELQTTVQRIVAENTDLRRRTSGQVATIATAFAKGRENRKKLTDREVRAIRDAARLGRRQVDLAYDYDVNPATISRIVRGIYHKGAA</sequence>
<protein>
    <submittedName>
        <fullName evidence="1">HTH DNA binding domain protein</fullName>
    </submittedName>
</protein>
<evidence type="ECO:0000313" key="1">
    <source>
        <dbReference type="EMBL" id="AKQ07613.1"/>
    </source>
</evidence>
<gene>
    <name evidence="1" type="ORF">SEA_SMEADLEY_45</name>
</gene>
<dbReference type="KEGG" id="vg:26630649"/>
<name>A0A0H4TH57_9CAUD</name>
<organism evidence="1 2">
    <name type="scientific">Mycobacterium phage Smeadley</name>
    <dbReference type="NCBI Taxonomy" id="1673873"/>
    <lineage>
        <taxon>Viruses</taxon>
        <taxon>Duplodnaviria</taxon>
        <taxon>Heunggongvirae</taxon>
        <taxon>Uroviricota</taxon>
        <taxon>Caudoviricetes</taxon>
        <taxon>Fromanvirus</taxon>
        <taxon>Fromanvirus astro</taxon>
    </lineage>
</organism>
<proteinExistence type="predicted"/>
<reference evidence="1 2" key="1">
    <citation type="submission" date="2015-06" db="EMBL/GenBank/DDBJ databases">
        <authorList>
            <person name="Akther S."/>
            <person name="Anaya M."/>
            <person name="Carvajal B."/>
            <person name="Chen Y."/>
            <person name="Estrada B."/>
            <person name="Gedeon F."/>
            <person name="Golebiewska U.P."/>
            <person name="Gu W."/>
            <person name="Hernandez A."/>
            <person name="Islam T."/>
            <person name="Jin Y."/>
            <person name="Jung S.M.I.N."/>
            <person name="Nieves W."/>
            <person name="Patel N."/>
            <person name="Qu S."/>
            <person name="Sookdeo T."/>
            <person name="Tobar N."/>
            <person name="Victor W."/>
            <person name="Serrano M.G."/>
            <person name="Buck G."/>
            <person name="Lee V."/>
            <person name="Wang Y."/>
            <person name="Carvalho R."/>
            <person name="Voegtly L."/>
            <person name="Shi R."/>
            <person name="Duckworth R."/>
            <person name="Johnson A."/>
            <person name="Loviza R."/>
            <person name="Walstead R."/>
            <person name="Shah Z."/>
            <person name="Kiflezghi M."/>
            <person name="Wade K."/>
            <person name="Delesalle V.A."/>
            <person name="Bradley K.W."/>
            <person name="Asai D.J."/>
            <person name="Bowman C.A."/>
            <person name="Russell D.A."/>
            <person name="Pope W.H."/>
            <person name="Jacobs-Sera D."/>
            <person name="Hendrix R.W."/>
            <person name="Hatfull G.F."/>
        </authorList>
    </citation>
    <scope>NUCLEOTIDE SEQUENCE [LARGE SCALE GENOMIC DNA]</scope>
</reference>
<evidence type="ECO:0000313" key="2">
    <source>
        <dbReference type="Proteomes" id="UP000204421"/>
    </source>
</evidence>
<dbReference type="RefSeq" id="YP_009204135.1">
    <property type="nucleotide sequence ID" value="NC_028860.1"/>
</dbReference>
<dbReference type="OrthoDB" id="21632at10239"/>
<dbReference type="Proteomes" id="UP000204421">
    <property type="component" value="Segment"/>
</dbReference>